<dbReference type="InterPro" id="IPR010982">
    <property type="entry name" value="Lambda_DNA-bd_dom_sf"/>
</dbReference>
<dbReference type="SMART" id="SM00530">
    <property type="entry name" value="HTH_XRE"/>
    <property type="match status" value="1"/>
</dbReference>
<dbReference type="EMBL" id="JAEPRJ010000001">
    <property type="protein sequence ID" value="MBK5898629.1"/>
    <property type="molecule type" value="Genomic_DNA"/>
</dbReference>
<evidence type="ECO:0000313" key="2">
    <source>
        <dbReference type="EMBL" id="MBK5898629.1"/>
    </source>
</evidence>
<proteinExistence type="predicted"/>
<organism evidence="2 3">
    <name type="scientific">Catonella massiliensis</name>
    <dbReference type="NCBI Taxonomy" id="2799636"/>
    <lineage>
        <taxon>Bacteria</taxon>
        <taxon>Bacillati</taxon>
        <taxon>Bacillota</taxon>
        <taxon>Clostridia</taxon>
        <taxon>Lachnospirales</taxon>
        <taxon>Lachnospiraceae</taxon>
        <taxon>Catonella</taxon>
    </lineage>
</organism>
<dbReference type="InterPro" id="IPR008003">
    <property type="entry name" value="DUF739"/>
</dbReference>
<dbReference type="Gene3D" id="1.10.260.40">
    <property type="entry name" value="lambda repressor-like DNA-binding domains"/>
    <property type="match status" value="1"/>
</dbReference>
<gene>
    <name evidence="2" type="ORF">JJN12_12750</name>
</gene>
<dbReference type="RefSeq" id="WP_208430033.1">
    <property type="nucleotide sequence ID" value="NZ_JAEPRJ010000001.1"/>
</dbReference>
<comment type="caution">
    <text evidence="2">The sequence shown here is derived from an EMBL/GenBank/DDBJ whole genome shotgun (WGS) entry which is preliminary data.</text>
</comment>
<accession>A0ABS1J3B1</accession>
<keyword evidence="3" id="KW-1185">Reference proteome</keyword>
<reference evidence="2 3" key="1">
    <citation type="submission" date="2021-01" db="EMBL/GenBank/DDBJ databases">
        <title>Isolation and description of Catonella massiliensis sp. nov., a novel Catonella species, isolated from a stable periodontitis subject.</title>
        <authorList>
            <person name="Antezack A."/>
            <person name="Boxberger M."/>
            <person name="La Scola B."/>
            <person name="Monnet-Corti V."/>
        </authorList>
    </citation>
    <scope>NUCLEOTIDE SEQUENCE [LARGE SCALE GENOMIC DNA]</scope>
    <source>
        <strain evidence="2 3">Marseille-Q4567</strain>
    </source>
</reference>
<dbReference type="SUPFAM" id="SSF47413">
    <property type="entry name" value="lambda repressor-like DNA-binding domains"/>
    <property type="match status" value="1"/>
</dbReference>
<name>A0ABS1J3B1_9FIRM</name>
<evidence type="ECO:0000259" key="1">
    <source>
        <dbReference type="PROSITE" id="PS50943"/>
    </source>
</evidence>
<evidence type="ECO:0000313" key="3">
    <source>
        <dbReference type="Proteomes" id="UP000604730"/>
    </source>
</evidence>
<sequence length="65" mass="7409">MAYDKLKGRMVEKKVTQGEMAKRLNVSVSTLNAKLNKKREFTVNEVIVVCKALDINNPSEYFFVA</sequence>
<dbReference type="CDD" id="cd00093">
    <property type="entry name" value="HTH_XRE"/>
    <property type="match status" value="1"/>
</dbReference>
<dbReference type="Proteomes" id="UP000604730">
    <property type="component" value="Unassembled WGS sequence"/>
</dbReference>
<dbReference type="PROSITE" id="PS50943">
    <property type="entry name" value="HTH_CROC1"/>
    <property type="match status" value="1"/>
</dbReference>
<dbReference type="InterPro" id="IPR001387">
    <property type="entry name" value="Cro/C1-type_HTH"/>
</dbReference>
<feature type="domain" description="HTH cro/C1-type" evidence="1">
    <location>
        <begin position="6"/>
        <end position="62"/>
    </location>
</feature>
<dbReference type="Pfam" id="PF05339">
    <property type="entry name" value="DUF739"/>
    <property type="match status" value="1"/>
</dbReference>
<protein>
    <submittedName>
        <fullName evidence="2">Helix-turn-helix transcriptional regulator</fullName>
    </submittedName>
</protein>